<dbReference type="GO" id="GO:0005829">
    <property type="term" value="C:cytosol"/>
    <property type="evidence" value="ECO:0007669"/>
    <property type="project" value="TreeGrafter"/>
</dbReference>
<accession>A0A662Z0I4</accession>
<feature type="domain" description="Sm" evidence="4">
    <location>
        <begin position="8"/>
        <end position="64"/>
    </location>
</feature>
<dbReference type="NCBIfam" id="TIGR02383">
    <property type="entry name" value="Hfq"/>
    <property type="match status" value="1"/>
</dbReference>
<evidence type="ECO:0000259" key="4">
    <source>
        <dbReference type="PROSITE" id="PS52002"/>
    </source>
</evidence>
<keyword evidence="6" id="KW-1185">Reference proteome</keyword>
<dbReference type="PANTHER" id="PTHR34772">
    <property type="entry name" value="RNA-BINDING PROTEIN HFQ"/>
    <property type="match status" value="1"/>
</dbReference>
<comment type="subunit">
    <text evidence="3">Homohexamer.</text>
</comment>
<dbReference type="CDD" id="cd01716">
    <property type="entry name" value="Hfq"/>
    <property type="match status" value="1"/>
</dbReference>
<dbReference type="HAMAP" id="MF_00436">
    <property type="entry name" value="Hfq"/>
    <property type="match status" value="1"/>
</dbReference>
<evidence type="ECO:0000256" key="3">
    <source>
        <dbReference type="HAMAP-Rule" id="MF_00436"/>
    </source>
</evidence>
<reference evidence="5 6" key="1">
    <citation type="submission" date="2016-10" db="EMBL/GenBank/DDBJ databases">
        <authorList>
            <person name="Varghese N."/>
            <person name="Submissions S."/>
        </authorList>
    </citation>
    <scope>NUCLEOTIDE SEQUENCE [LARGE SCALE GENOMIC DNA]</scope>
    <source>
        <strain evidence="5 6">IBRC-M10081</strain>
    </source>
</reference>
<dbReference type="OrthoDB" id="9799751at2"/>
<dbReference type="InterPro" id="IPR010920">
    <property type="entry name" value="LSM_dom_sf"/>
</dbReference>
<dbReference type="AlphaFoldDB" id="A0A662Z0I4"/>
<sequence length="64" mass="7409">MSNKDLQDSFLNEVKNSEEVVTVFLVNGFQMKGVVTNFDKYVIELVIDEKSHIIYKHAISTFQK</sequence>
<gene>
    <name evidence="3" type="primary">hfq</name>
    <name evidence="5" type="ORF">SAMN05192557_0227</name>
</gene>
<dbReference type="RefSeq" id="WP_091473060.1">
    <property type="nucleotide sequence ID" value="NZ_FOIT01000001.1"/>
</dbReference>
<dbReference type="InterPro" id="IPR005001">
    <property type="entry name" value="Hfq"/>
</dbReference>
<evidence type="ECO:0000313" key="5">
    <source>
        <dbReference type="EMBL" id="SEV82229.1"/>
    </source>
</evidence>
<comment type="similarity">
    <text evidence="3">Belongs to the Hfq family.</text>
</comment>
<organism evidence="5 6">
    <name type="scientific">Aliicoccus persicus</name>
    <dbReference type="NCBI Taxonomy" id="930138"/>
    <lineage>
        <taxon>Bacteria</taxon>
        <taxon>Bacillati</taxon>
        <taxon>Bacillota</taxon>
        <taxon>Bacilli</taxon>
        <taxon>Bacillales</taxon>
        <taxon>Staphylococcaceae</taxon>
        <taxon>Aliicoccus</taxon>
    </lineage>
</organism>
<dbReference type="GO" id="GO:0003723">
    <property type="term" value="F:RNA binding"/>
    <property type="evidence" value="ECO:0007669"/>
    <property type="project" value="UniProtKB-UniRule"/>
</dbReference>
<dbReference type="GO" id="GO:0006355">
    <property type="term" value="P:regulation of DNA-templated transcription"/>
    <property type="evidence" value="ECO:0007669"/>
    <property type="project" value="InterPro"/>
</dbReference>
<keyword evidence="2 3" id="KW-0346">Stress response</keyword>
<evidence type="ECO:0000313" key="6">
    <source>
        <dbReference type="Proteomes" id="UP000243605"/>
    </source>
</evidence>
<keyword evidence="1 3" id="KW-0694">RNA-binding</keyword>
<dbReference type="GO" id="GO:0043487">
    <property type="term" value="P:regulation of RNA stability"/>
    <property type="evidence" value="ECO:0007669"/>
    <property type="project" value="TreeGrafter"/>
</dbReference>
<comment type="function">
    <text evidence="3">RNA chaperone that binds small regulatory RNA (sRNAs) and mRNAs to facilitate mRNA translational regulation in response to envelope stress, environmental stress and changes in metabolite concentrations. Also binds with high specificity to tRNAs.</text>
</comment>
<dbReference type="EMBL" id="FOIT01000001">
    <property type="protein sequence ID" value="SEV82229.1"/>
    <property type="molecule type" value="Genomic_DNA"/>
</dbReference>
<dbReference type="Gene3D" id="2.30.30.100">
    <property type="match status" value="1"/>
</dbReference>
<proteinExistence type="inferred from homology"/>
<name>A0A662Z0I4_9STAP</name>
<protein>
    <recommendedName>
        <fullName evidence="3">RNA-binding protein Hfq</fullName>
    </recommendedName>
</protein>
<evidence type="ECO:0000256" key="2">
    <source>
        <dbReference type="ARBA" id="ARBA00023016"/>
    </source>
</evidence>
<dbReference type="InterPro" id="IPR047575">
    <property type="entry name" value="Sm"/>
</dbReference>
<evidence type="ECO:0000256" key="1">
    <source>
        <dbReference type="ARBA" id="ARBA00022884"/>
    </source>
</evidence>
<dbReference type="GO" id="GO:0045974">
    <property type="term" value="P:regulation of translation, ncRNA-mediated"/>
    <property type="evidence" value="ECO:0007669"/>
    <property type="project" value="TreeGrafter"/>
</dbReference>
<dbReference type="PANTHER" id="PTHR34772:SF1">
    <property type="entry name" value="RNA-BINDING PROTEIN HFQ"/>
    <property type="match status" value="1"/>
</dbReference>
<dbReference type="Proteomes" id="UP000243605">
    <property type="component" value="Unassembled WGS sequence"/>
</dbReference>
<dbReference type="Pfam" id="PF17209">
    <property type="entry name" value="Hfq"/>
    <property type="match status" value="1"/>
</dbReference>
<dbReference type="SUPFAM" id="SSF50182">
    <property type="entry name" value="Sm-like ribonucleoproteins"/>
    <property type="match status" value="1"/>
</dbReference>
<dbReference type="PROSITE" id="PS52002">
    <property type="entry name" value="SM"/>
    <property type="match status" value="1"/>
</dbReference>